<dbReference type="AlphaFoldDB" id="A0AA88VDE2"/>
<organism evidence="3 4">
    <name type="scientific">Escallonia herrerae</name>
    <dbReference type="NCBI Taxonomy" id="1293975"/>
    <lineage>
        <taxon>Eukaryota</taxon>
        <taxon>Viridiplantae</taxon>
        <taxon>Streptophyta</taxon>
        <taxon>Embryophyta</taxon>
        <taxon>Tracheophyta</taxon>
        <taxon>Spermatophyta</taxon>
        <taxon>Magnoliopsida</taxon>
        <taxon>eudicotyledons</taxon>
        <taxon>Gunneridae</taxon>
        <taxon>Pentapetalae</taxon>
        <taxon>asterids</taxon>
        <taxon>campanulids</taxon>
        <taxon>Escalloniales</taxon>
        <taxon>Escalloniaceae</taxon>
        <taxon>Escallonia</taxon>
    </lineage>
</organism>
<sequence length="244" mass="27863">MQQIRHKHEQILREVPREDGVEGVCYACEEPALGLTNICCECNFILHKACADLRLEIQHAMHPRHFLHLFQQPPYTESCWCDICQKKLQRFTYSCEICVFDACITCALQCKFRHDSHDHPLIPTEVQGRDDEVAVCYRYFAHVKCATSVVTNFLRSEQGQFKVEEDVNLTMIRLPVSDASVNLISYFTKGINLGETEKGEVLNYISHDHPLILREMQAIVEDIAMDSATNASPVTSDLTPYVPS</sequence>
<dbReference type="PANTHER" id="PTHR46288:SF27">
    <property type="entry name" value="CYSTEINE_HISTIDINE-RICH C1 DOMAIN FAMILY PROTEIN"/>
    <property type="match status" value="1"/>
</dbReference>
<dbReference type="Proteomes" id="UP001188597">
    <property type="component" value="Unassembled WGS sequence"/>
</dbReference>
<dbReference type="PANTHER" id="PTHR46288">
    <property type="entry name" value="PHORBOL-ESTER/DAG-TYPE DOMAIN-CONTAINING PROTEIN"/>
    <property type="match status" value="1"/>
</dbReference>
<evidence type="ECO:0000256" key="1">
    <source>
        <dbReference type="ARBA" id="ARBA00022737"/>
    </source>
</evidence>
<dbReference type="Pfam" id="PF03107">
    <property type="entry name" value="C1_2"/>
    <property type="match status" value="1"/>
</dbReference>
<keyword evidence="4" id="KW-1185">Reference proteome</keyword>
<dbReference type="EMBL" id="JAVXUP010001964">
    <property type="protein sequence ID" value="KAK3006657.1"/>
    <property type="molecule type" value="Genomic_DNA"/>
</dbReference>
<evidence type="ECO:0000313" key="3">
    <source>
        <dbReference type="EMBL" id="KAK3006657.1"/>
    </source>
</evidence>
<protein>
    <recommendedName>
        <fullName evidence="2">DC1 domain-containing protein</fullName>
    </recommendedName>
</protein>
<proteinExistence type="predicted"/>
<accession>A0AA88VDE2</accession>
<evidence type="ECO:0000313" key="4">
    <source>
        <dbReference type="Proteomes" id="UP001188597"/>
    </source>
</evidence>
<gene>
    <name evidence="3" type="ORF">RJ639_016762</name>
</gene>
<keyword evidence="1" id="KW-0677">Repeat</keyword>
<dbReference type="SUPFAM" id="SSF57889">
    <property type="entry name" value="Cysteine-rich domain"/>
    <property type="match status" value="1"/>
</dbReference>
<evidence type="ECO:0000259" key="2">
    <source>
        <dbReference type="Pfam" id="PF03107"/>
    </source>
</evidence>
<dbReference type="InterPro" id="IPR004146">
    <property type="entry name" value="DC1"/>
</dbReference>
<comment type="caution">
    <text evidence="3">The sequence shown here is derived from an EMBL/GenBank/DDBJ whole genome shotgun (WGS) entry which is preliminary data.</text>
</comment>
<feature type="domain" description="DC1" evidence="2">
    <location>
        <begin position="62"/>
        <end position="107"/>
    </location>
</feature>
<name>A0AA88VDE2_9ASTE</name>
<dbReference type="InterPro" id="IPR046349">
    <property type="entry name" value="C1-like_sf"/>
</dbReference>
<reference evidence="3" key="1">
    <citation type="submission" date="2022-12" db="EMBL/GenBank/DDBJ databases">
        <title>Draft genome assemblies for two species of Escallonia (Escalloniales).</title>
        <authorList>
            <person name="Chanderbali A."/>
            <person name="Dervinis C."/>
            <person name="Anghel I."/>
            <person name="Soltis D."/>
            <person name="Soltis P."/>
            <person name="Zapata F."/>
        </authorList>
    </citation>
    <scope>NUCLEOTIDE SEQUENCE</scope>
    <source>
        <strain evidence="3">UCBG64.0493</strain>
        <tissue evidence="3">Leaf</tissue>
    </source>
</reference>